<reference evidence="4 6" key="1">
    <citation type="journal article" date="2020" name="Stud. Mycol.">
        <title>101 Dothideomycetes genomes: a test case for predicting lifestyles and emergence of pathogens.</title>
        <authorList>
            <person name="Haridas S."/>
            <person name="Albert R."/>
            <person name="Binder M."/>
            <person name="Bloem J."/>
            <person name="Labutti K."/>
            <person name="Salamov A."/>
            <person name="Andreopoulos B."/>
            <person name="Baker S."/>
            <person name="Barry K."/>
            <person name="Bills G."/>
            <person name="Bluhm B."/>
            <person name="Cannon C."/>
            <person name="Castanera R."/>
            <person name="Culley D."/>
            <person name="Daum C."/>
            <person name="Ezra D."/>
            <person name="Gonzalez J."/>
            <person name="Henrissat B."/>
            <person name="Kuo A."/>
            <person name="Liang C."/>
            <person name="Lipzen A."/>
            <person name="Lutzoni F."/>
            <person name="Magnuson J."/>
            <person name="Mondo S."/>
            <person name="Nolan M."/>
            <person name="Ohm R."/>
            <person name="Pangilinan J."/>
            <person name="Park H.-J."/>
            <person name="Ramirez L."/>
            <person name="Alfaro M."/>
            <person name="Sun H."/>
            <person name="Tritt A."/>
            <person name="Yoshinaga Y."/>
            <person name="Zwiers L.-H."/>
            <person name="Turgeon B."/>
            <person name="Goodwin S."/>
            <person name="Spatafora J."/>
            <person name="Crous P."/>
            <person name="Grigoriev I."/>
        </authorList>
    </citation>
    <scope>NUCLEOTIDE SEQUENCE</scope>
    <source>
        <strain evidence="4 6">CBS 304.34</strain>
    </source>
</reference>
<feature type="domain" description="Tail specific protease" evidence="2">
    <location>
        <begin position="461"/>
        <end position="667"/>
    </location>
</feature>
<protein>
    <recommendedName>
        <fullName evidence="7">Tail specific protease domain-containing protein</fullName>
    </recommendedName>
</protein>
<dbReference type="GO" id="GO:0006508">
    <property type="term" value="P:proteolysis"/>
    <property type="evidence" value="ECO:0007669"/>
    <property type="project" value="InterPro"/>
</dbReference>
<name>A0A6A6YV01_9PEZI</name>
<dbReference type="GeneID" id="54464409"/>
<sequence length="852" mass="91592">MAVIRSHHAFLPGTPGPPGLPHLSRQGSISLAGRGTSSPQRRQRKSAIARLRKQALLHSVKTRPMPRAAPIWCRNIIGLRKTHAKSVHRTSAALFLALFPEQYCARTTLLAAAFGGLGVSYAQTPTAYPPSNTTTPTPVGNLAPCAQVSVFLSKLPDGHTPLIPAEVAYACLSTVPVDVQGNQLLIEQLKVFLQWNSNTAYLKNPPRQFGYKEKAVDIMGGLDIISRGIKNGLYMSEYAAQIAIGNLLNRGYDNHLYYSADIGDIFIFERPIGLVSVSTDGVALPELYVYDDLNATANGATFTPSVVKTIDDVDASTWLGLQAEAQAFHDADARYNTLFPQQASGSISGLNLGGFKVPTTYVGPTTNITFANGTTLGLENLAVINAASFEGVDSGETFFSRFCTGPKAPEPTPTPSGTPEAPSSTPAPPTPTPTNYPEPVVYDAVGLTIGGYYLDGAGYEDVAVLSIPSFESKLGVGTFQNVTRDFLADAKSKGKSKLVVDLRQNGGGLVYAGFEVFKQLFPTIEPYGASRFRAQDAWHIIGEGVTIYRENVTLQQALNETNSTLFNYAATGMLSDFDYTQNLDINNKNFTSFNEFYGPHTVYNDQFTTTRRPNFDIQNVGVTLTGTGDLSNVTAQPFTADNIVILQDGQCSSTCSIFSLLMSSQGHVESIAIGGLPVAAPMQAVSGTKGSRVLEFYTINDFALKFMEIVTSLHEETAAKLNATVIGTLAYPSQLAQRLAYRSGKPVGSINAEDTLLKNDTTETPSEFHYEAADCKIFYTAKQILDVTEVWKTVADTKWGNKKCVANSTGDPTSESVVYNSTTPETTNNNAAVRGASVSMFAAVGVVLALFL</sequence>
<dbReference type="OrthoDB" id="27214at2759"/>
<feature type="compositionally biased region" description="Polar residues" evidence="1">
    <location>
        <begin position="25"/>
        <end position="40"/>
    </location>
</feature>
<evidence type="ECO:0000259" key="2">
    <source>
        <dbReference type="Pfam" id="PF03572"/>
    </source>
</evidence>
<feature type="region of interest" description="Disordered" evidence="1">
    <location>
        <begin position="402"/>
        <end position="437"/>
    </location>
</feature>
<evidence type="ECO:0000313" key="6">
    <source>
        <dbReference type="RefSeq" id="XP_033578751.1"/>
    </source>
</evidence>
<dbReference type="Proteomes" id="UP000504636">
    <property type="component" value="Unplaced"/>
</dbReference>
<dbReference type="Gene3D" id="3.90.226.10">
    <property type="entry name" value="2-enoyl-CoA Hydratase, Chain A, domain 1"/>
    <property type="match status" value="1"/>
</dbReference>
<accession>A0A6A6YV01</accession>
<dbReference type="PANTHER" id="PTHR37049">
    <property type="entry name" value="PEPTIDASE S41 FAMILY PROTEIN"/>
    <property type="match status" value="1"/>
</dbReference>
<dbReference type="PANTHER" id="PTHR37049:SF4">
    <property type="entry name" value="RHODANESE DOMAIN-CONTAINING PROTEIN"/>
    <property type="match status" value="1"/>
</dbReference>
<evidence type="ECO:0000256" key="1">
    <source>
        <dbReference type="SAM" id="MobiDB-lite"/>
    </source>
</evidence>
<dbReference type="AlphaFoldDB" id="A0A6A6YV01"/>
<dbReference type="Pfam" id="PF03572">
    <property type="entry name" value="Peptidase_S41"/>
    <property type="match status" value="1"/>
</dbReference>
<dbReference type="RefSeq" id="XP_033578751.1">
    <property type="nucleotide sequence ID" value="XM_033723516.1"/>
</dbReference>
<dbReference type="SUPFAM" id="SSF52096">
    <property type="entry name" value="ClpP/crotonase"/>
    <property type="match status" value="1"/>
</dbReference>
<dbReference type="InterPro" id="IPR005151">
    <property type="entry name" value="Tail-specific_protease"/>
</dbReference>
<gene>
    <name evidence="4 6" type="ORF">BDZ99DRAFT_497434</name>
</gene>
<keyword evidence="5" id="KW-1185">Reference proteome</keyword>
<evidence type="ECO:0000313" key="5">
    <source>
        <dbReference type="Proteomes" id="UP000504636"/>
    </source>
</evidence>
<feature type="domain" description="CPAF-like PDZ" evidence="3">
    <location>
        <begin position="268"/>
        <end position="387"/>
    </location>
</feature>
<dbReference type="InterPro" id="IPR056186">
    <property type="entry name" value="PDZ_CPAF-rel"/>
</dbReference>
<dbReference type="InterPro" id="IPR052766">
    <property type="entry name" value="S41A_metabolite_peptidase"/>
</dbReference>
<evidence type="ECO:0000259" key="3">
    <source>
        <dbReference type="Pfam" id="PF23658"/>
    </source>
</evidence>
<organism evidence="4">
    <name type="scientific">Mytilinidion resinicola</name>
    <dbReference type="NCBI Taxonomy" id="574789"/>
    <lineage>
        <taxon>Eukaryota</taxon>
        <taxon>Fungi</taxon>
        <taxon>Dikarya</taxon>
        <taxon>Ascomycota</taxon>
        <taxon>Pezizomycotina</taxon>
        <taxon>Dothideomycetes</taxon>
        <taxon>Pleosporomycetidae</taxon>
        <taxon>Mytilinidiales</taxon>
        <taxon>Mytilinidiaceae</taxon>
        <taxon>Mytilinidion</taxon>
    </lineage>
</organism>
<dbReference type="InterPro" id="IPR029045">
    <property type="entry name" value="ClpP/crotonase-like_dom_sf"/>
</dbReference>
<evidence type="ECO:0008006" key="7">
    <source>
        <dbReference type="Google" id="ProtNLM"/>
    </source>
</evidence>
<reference evidence="6" key="2">
    <citation type="submission" date="2020-04" db="EMBL/GenBank/DDBJ databases">
        <authorList>
            <consortium name="NCBI Genome Project"/>
        </authorList>
    </citation>
    <scope>NUCLEOTIDE SEQUENCE</scope>
    <source>
        <strain evidence="6">CBS 304.34</strain>
    </source>
</reference>
<dbReference type="Pfam" id="PF23658">
    <property type="entry name" value="PDZ_CPAF_rel"/>
    <property type="match status" value="1"/>
</dbReference>
<dbReference type="EMBL" id="MU003698">
    <property type="protein sequence ID" value="KAF2811787.1"/>
    <property type="molecule type" value="Genomic_DNA"/>
</dbReference>
<feature type="region of interest" description="Disordered" evidence="1">
    <location>
        <begin position="1"/>
        <end position="45"/>
    </location>
</feature>
<proteinExistence type="predicted"/>
<reference evidence="6" key="3">
    <citation type="submission" date="2025-04" db="UniProtKB">
        <authorList>
            <consortium name="RefSeq"/>
        </authorList>
    </citation>
    <scope>IDENTIFICATION</scope>
    <source>
        <strain evidence="6">CBS 304.34</strain>
    </source>
</reference>
<evidence type="ECO:0000313" key="4">
    <source>
        <dbReference type="EMBL" id="KAF2811787.1"/>
    </source>
</evidence>
<dbReference type="GO" id="GO:0008236">
    <property type="term" value="F:serine-type peptidase activity"/>
    <property type="evidence" value="ECO:0007669"/>
    <property type="project" value="InterPro"/>
</dbReference>
<feature type="compositionally biased region" description="Pro residues" evidence="1">
    <location>
        <begin position="425"/>
        <end position="436"/>
    </location>
</feature>